<dbReference type="EMBL" id="AP013063">
    <property type="protein sequence ID" value="BAO33285.1"/>
    <property type="molecule type" value="Genomic_DNA"/>
</dbReference>
<dbReference type="RefSeq" id="WP_052475410.1">
    <property type="nucleotide sequence ID" value="NZ_AP013063.1"/>
</dbReference>
<dbReference type="Pfam" id="PF13935">
    <property type="entry name" value="Ead_Ea22"/>
    <property type="match status" value="1"/>
</dbReference>
<reference evidence="1" key="1">
    <citation type="journal article" date="2014" name="Genome Biol. Evol.">
        <title>Genome evolution and plasticity of Serratia marcescens, an important multidrug-resistant nosocomial pathogen.</title>
        <authorList>
            <person name="Iguchi A."/>
            <person name="Nagaya Y."/>
            <person name="Pradel E."/>
            <person name="Ooka T."/>
            <person name="Ogura Y."/>
            <person name="Katsura K."/>
            <person name="Kurokawa K."/>
            <person name="Oshima K."/>
            <person name="Hattori M."/>
            <person name="Parkhill J."/>
            <person name="Sebaihia M."/>
            <person name="Coulthurst S.J."/>
            <person name="Gotoh N."/>
            <person name="Thomson N.R."/>
            <person name="Ewbank J.J."/>
            <person name="Hayashi T."/>
        </authorList>
    </citation>
    <scope>NUCLEOTIDE SEQUENCE</scope>
    <source>
        <strain evidence="1">SM39</strain>
    </source>
</reference>
<dbReference type="KEGG" id="smar:SM39_1239"/>
<sequence length="177" mass="19785">MDNKLSELSKPVAWTWHAYGLQHATTEEDERDELIADGVENSPLYSQEYVSALLAELERYKQYAKERDAENESLALTVGRLRVELEAKDEVLREIAFRVSAGGYNSDSVEAEVFKQKIIDGINSISGVLIKRIDELEAVKADASQVFKEIGYELGCNPDNESIMMAIDDLKVPKGGE</sequence>
<dbReference type="AlphaFoldDB" id="A0AAT9DU76"/>
<gene>
    <name evidence="1" type="ORF">SM39_1239</name>
</gene>
<name>A0AAT9DU76_SERMA</name>
<dbReference type="InterPro" id="IPR025153">
    <property type="entry name" value="Ead_Ea22"/>
</dbReference>
<accession>A0AAT9DU76</accession>
<protein>
    <submittedName>
        <fullName evidence="1">Uncharacterized protein</fullName>
    </submittedName>
</protein>
<organism evidence="1">
    <name type="scientific">Serratia marcescens SM39</name>
    <dbReference type="NCBI Taxonomy" id="1334564"/>
    <lineage>
        <taxon>Bacteria</taxon>
        <taxon>Pseudomonadati</taxon>
        <taxon>Pseudomonadota</taxon>
        <taxon>Gammaproteobacteria</taxon>
        <taxon>Enterobacterales</taxon>
        <taxon>Yersiniaceae</taxon>
        <taxon>Serratia</taxon>
    </lineage>
</organism>
<evidence type="ECO:0000313" key="1">
    <source>
        <dbReference type="EMBL" id="BAO33285.1"/>
    </source>
</evidence>
<proteinExistence type="predicted"/>